<dbReference type="AlphaFoldDB" id="A0A853JJ43"/>
<dbReference type="Proteomes" id="UP000578091">
    <property type="component" value="Unassembled WGS sequence"/>
</dbReference>
<dbReference type="InterPro" id="IPR045617">
    <property type="entry name" value="DUF6445"/>
</dbReference>
<proteinExistence type="predicted"/>
<comment type="caution">
    <text evidence="1">The sequence shown here is derived from an EMBL/GenBank/DDBJ whole genome shotgun (WGS) entry which is preliminary data.</text>
</comment>
<gene>
    <name evidence="1" type="ORF">H0E84_18655</name>
</gene>
<evidence type="ECO:0000313" key="2">
    <source>
        <dbReference type="Proteomes" id="UP000578091"/>
    </source>
</evidence>
<dbReference type="RefSeq" id="WP_180680162.1">
    <property type="nucleotide sequence ID" value="NZ_JACCKA010000092.1"/>
</dbReference>
<accession>A0A853JJ43</accession>
<evidence type="ECO:0000313" key="1">
    <source>
        <dbReference type="EMBL" id="NZA28400.1"/>
    </source>
</evidence>
<dbReference type="EMBL" id="JACCKA010000092">
    <property type="protein sequence ID" value="NZA28400.1"/>
    <property type="molecule type" value="Genomic_DNA"/>
</dbReference>
<organism evidence="1 2">
    <name type="scientific">Luteimonas salinisoli</name>
    <dbReference type="NCBI Taxonomy" id="2752307"/>
    <lineage>
        <taxon>Bacteria</taxon>
        <taxon>Pseudomonadati</taxon>
        <taxon>Pseudomonadota</taxon>
        <taxon>Gammaproteobacteria</taxon>
        <taxon>Lysobacterales</taxon>
        <taxon>Lysobacteraceae</taxon>
        <taxon>Luteimonas</taxon>
    </lineage>
</organism>
<dbReference type="Pfam" id="PF20043">
    <property type="entry name" value="DUF6445"/>
    <property type="match status" value="1"/>
</dbReference>
<sequence length="231" mass="25740">MILKPHPELRVRRFSIGEERAPLLVIDDLVADPGRLVRKAIARHYVAQQSMFPGIRAPAPLSYQAFLQEVLTPLLPAFGLASGSFAFPMAHYSLVTRPPQELAFLQRIPHIDSVSGSGLATVHYLFRGDWGGTAFYRHRRTGFESVGEERREAYFRCLDEESRGGEAPSDGYISGDTALFERIGRVEGVYNRLVVYRRNSLHSGDIDNDRVPPADPTAGRLSINTFIDVSA</sequence>
<protein>
    <submittedName>
        <fullName evidence="1">Uncharacterized protein</fullName>
    </submittedName>
</protein>
<keyword evidence="2" id="KW-1185">Reference proteome</keyword>
<name>A0A853JJ43_9GAMM</name>
<reference evidence="1 2" key="1">
    <citation type="submission" date="2020-07" db="EMBL/GenBank/DDBJ databases">
        <title>Luteimonas sp. SJ-92.</title>
        <authorList>
            <person name="Huang X.-X."/>
            <person name="Xu L."/>
            <person name="Sun J.-Q."/>
        </authorList>
    </citation>
    <scope>NUCLEOTIDE SEQUENCE [LARGE SCALE GENOMIC DNA]</scope>
    <source>
        <strain evidence="1 2">SJ-92</strain>
    </source>
</reference>